<dbReference type="Pfam" id="PF02817">
    <property type="entry name" value="E3_binding"/>
    <property type="match status" value="1"/>
</dbReference>
<dbReference type="RefSeq" id="WP_180100004.1">
    <property type="nucleotide sequence ID" value="NZ_CADIKR010000006.1"/>
</dbReference>
<comment type="cofactor">
    <cofactor evidence="9">
        <name>(R)-lipoate</name>
        <dbReference type="ChEBI" id="CHEBI:83088"/>
    </cofactor>
    <text evidence="9">Binds 2 lipoyl cofactors covalently.</text>
</comment>
<evidence type="ECO:0000259" key="11">
    <source>
        <dbReference type="PROSITE" id="PS50968"/>
    </source>
</evidence>
<evidence type="ECO:0000313" key="13">
    <source>
        <dbReference type="EMBL" id="CAB3898539.1"/>
    </source>
</evidence>
<dbReference type="Pfam" id="PF00364">
    <property type="entry name" value="Biotin_lipoyl"/>
    <property type="match status" value="2"/>
</dbReference>
<dbReference type="GO" id="GO:0004742">
    <property type="term" value="F:dihydrolipoyllysine-residue acetyltransferase activity"/>
    <property type="evidence" value="ECO:0007669"/>
    <property type="project" value="UniProtKB-EC"/>
</dbReference>
<dbReference type="PROSITE" id="PS00189">
    <property type="entry name" value="LIPOYL"/>
    <property type="match status" value="2"/>
</dbReference>
<feature type="domain" description="Lipoyl-binding" evidence="11">
    <location>
        <begin position="4"/>
        <end position="78"/>
    </location>
</feature>
<dbReference type="Proteomes" id="UP000507140">
    <property type="component" value="Unassembled WGS sequence"/>
</dbReference>
<protein>
    <recommendedName>
        <fullName evidence="9">Acetyltransferase component of pyruvate dehydrogenase complex</fullName>
        <ecNumber evidence="9">2.3.1.12</ecNumber>
    </recommendedName>
</protein>
<feature type="compositionally biased region" description="Low complexity" evidence="10">
    <location>
        <begin position="105"/>
        <end position="124"/>
    </location>
</feature>
<keyword evidence="6 9" id="KW-0012">Acyltransferase</keyword>
<reference evidence="13 14" key="1">
    <citation type="submission" date="2020-04" db="EMBL/GenBank/DDBJ databases">
        <authorList>
            <person name="De Canck E."/>
        </authorList>
    </citation>
    <scope>NUCLEOTIDE SEQUENCE [LARGE SCALE GENOMIC DNA]</scope>
    <source>
        <strain evidence="13 14">LMG 3415</strain>
    </source>
</reference>
<dbReference type="EMBL" id="CADIKR010000006">
    <property type="protein sequence ID" value="CAB3898539.1"/>
    <property type="molecule type" value="Genomic_DNA"/>
</dbReference>
<dbReference type="InterPro" id="IPR023213">
    <property type="entry name" value="CAT-like_dom_sf"/>
</dbReference>
<evidence type="ECO:0000256" key="2">
    <source>
        <dbReference type="ARBA" id="ARBA00011484"/>
    </source>
</evidence>
<gene>
    <name evidence="13" type="primary">aceF</name>
    <name evidence="13" type="ORF">LMG3415_04338</name>
</gene>
<dbReference type="Gene3D" id="4.10.320.10">
    <property type="entry name" value="E3-binding domain"/>
    <property type="match status" value="1"/>
</dbReference>
<dbReference type="Gene3D" id="2.40.50.100">
    <property type="match status" value="2"/>
</dbReference>
<keyword evidence="4" id="KW-0677">Repeat</keyword>
<dbReference type="InterPro" id="IPR050743">
    <property type="entry name" value="2-oxoacid_DH_E2_comp"/>
</dbReference>
<comment type="catalytic activity">
    <reaction evidence="8 9">
        <text>N(6)-[(R)-dihydrolipoyl]-L-lysyl-[protein] + acetyl-CoA = N(6)-[(R)-S(8)-acetyldihydrolipoyl]-L-lysyl-[protein] + CoA</text>
        <dbReference type="Rhea" id="RHEA:17017"/>
        <dbReference type="Rhea" id="RHEA-COMP:10475"/>
        <dbReference type="Rhea" id="RHEA-COMP:10478"/>
        <dbReference type="ChEBI" id="CHEBI:57287"/>
        <dbReference type="ChEBI" id="CHEBI:57288"/>
        <dbReference type="ChEBI" id="CHEBI:83100"/>
        <dbReference type="ChEBI" id="CHEBI:83111"/>
        <dbReference type="EC" id="2.3.1.12"/>
    </reaction>
</comment>
<dbReference type="InterPro" id="IPR011053">
    <property type="entry name" value="Single_hybrid_motif"/>
</dbReference>
<evidence type="ECO:0000256" key="8">
    <source>
        <dbReference type="ARBA" id="ARBA00048370"/>
    </source>
</evidence>
<evidence type="ECO:0000256" key="5">
    <source>
        <dbReference type="ARBA" id="ARBA00022823"/>
    </source>
</evidence>
<feature type="domain" description="Lipoyl-binding" evidence="11">
    <location>
        <begin position="125"/>
        <end position="199"/>
    </location>
</feature>
<dbReference type="InterPro" id="IPR036625">
    <property type="entry name" value="E3-bd_dom_sf"/>
</dbReference>
<comment type="subunit">
    <text evidence="2 9">Forms a 24-polypeptide structural core with octahedral symmetry.</text>
</comment>
<dbReference type="PANTHER" id="PTHR43178">
    <property type="entry name" value="DIHYDROLIPOAMIDE ACETYLTRANSFERASE COMPONENT OF PYRUVATE DEHYDROGENASE COMPLEX"/>
    <property type="match status" value="1"/>
</dbReference>
<feature type="compositionally biased region" description="Low complexity" evidence="10">
    <location>
        <begin position="232"/>
        <end position="246"/>
    </location>
</feature>
<evidence type="ECO:0000256" key="3">
    <source>
        <dbReference type="ARBA" id="ARBA00022679"/>
    </source>
</evidence>
<dbReference type="NCBIfam" id="TIGR01348">
    <property type="entry name" value="PDHac_trf_long"/>
    <property type="match status" value="1"/>
</dbReference>
<dbReference type="PANTHER" id="PTHR43178:SF2">
    <property type="entry name" value="DIHYDROLIPOYLLYSINE-RESIDUE ACETYLTRANSFERASE COMPONENT OF PYRUVATE DEHYDROGENASE COMPLEX"/>
    <property type="match status" value="1"/>
</dbReference>
<comment type="caution">
    <text evidence="13">The sequence shown here is derived from an EMBL/GenBank/DDBJ whole genome shotgun (WGS) entry which is preliminary data.</text>
</comment>
<comment type="similarity">
    <text evidence="1 9">Belongs to the 2-oxoacid dehydrogenase family.</text>
</comment>
<keyword evidence="5 9" id="KW-0450">Lipoyl</keyword>
<evidence type="ECO:0000256" key="6">
    <source>
        <dbReference type="ARBA" id="ARBA00023315"/>
    </source>
</evidence>
<dbReference type="SUPFAM" id="SSF51230">
    <property type="entry name" value="Single hybrid motif"/>
    <property type="match status" value="2"/>
</dbReference>
<proteinExistence type="inferred from homology"/>
<dbReference type="Pfam" id="PF00198">
    <property type="entry name" value="2-oxoacid_dh"/>
    <property type="match status" value="1"/>
</dbReference>
<dbReference type="SUPFAM" id="SSF52777">
    <property type="entry name" value="CoA-dependent acyltransferases"/>
    <property type="match status" value="1"/>
</dbReference>
<evidence type="ECO:0000256" key="4">
    <source>
        <dbReference type="ARBA" id="ARBA00022737"/>
    </source>
</evidence>
<comment type="function">
    <text evidence="7">The pyruvate dehydrogenase complex catalyzes the overall conversion of pyruvate to acetyl-CoA and CO(2). It contains multiple copies of three enzymatic components: pyruvate dehydrogenase (E1), dihydrolipoamide acetyltransferase (E2) and lipoamide dehydrogenase (E3).</text>
</comment>
<evidence type="ECO:0000256" key="9">
    <source>
        <dbReference type="RuleBase" id="RU361137"/>
    </source>
</evidence>
<dbReference type="Gene3D" id="3.30.559.10">
    <property type="entry name" value="Chloramphenicol acetyltransferase-like domain"/>
    <property type="match status" value="1"/>
</dbReference>
<keyword evidence="3 9" id="KW-0808">Transferase</keyword>
<evidence type="ECO:0000256" key="7">
    <source>
        <dbReference type="ARBA" id="ARBA00025211"/>
    </source>
</evidence>
<name>A0ABM8LI25_9BURK</name>
<dbReference type="InterPro" id="IPR006256">
    <property type="entry name" value="AcTrfase_Pyrv_DH_cplx"/>
</dbReference>
<feature type="compositionally biased region" description="Basic and acidic residues" evidence="10">
    <location>
        <begin position="86"/>
        <end position="104"/>
    </location>
</feature>
<keyword evidence="13" id="KW-0670">Pyruvate</keyword>
<dbReference type="InterPro" id="IPR004167">
    <property type="entry name" value="PSBD"/>
</dbReference>
<keyword evidence="14" id="KW-1185">Reference proteome</keyword>
<evidence type="ECO:0000256" key="1">
    <source>
        <dbReference type="ARBA" id="ARBA00007317"/>
    </source>
</evidence>
<dbReference type="InterPro" id="IPR003016">
    <property type="entry name" value="2-oxoA_DH_lipoyl-BS"/>
</dbReference>
<dbReference type="InterPro" id="IPR000089">
    <property type="entry name" value="Biotin_lipoyl"/>
</dbReference>
<dbReference type="EC" id="2.3.1.12" evidence="9"/>
<dbReference type="PROSITE" id="PS50968">
    <property type="entry name" value="BIOTINYL_LIPOYL"/>
    <property type="match status" value="2"/>
</dbReference>
<evidence type="ECO:0000313" key="14">
    <source>
        <dbReference type="Proteomes" id="UP000507140"/>
    </source>
</evidence>
<organism evidence="13 14">
    <name type="scientific">Achromobacter mucicolens</name>
    <dbReference type="NCBI Taxonomy" id="1389922"/>
    <lineage>
        <taxon>Bacteria</taxon>
        <taxon>Pseudomonadati</taxon>
        <taxon>Pseudomonadota</taxon>
        <taxon>Betaproteobacteria</taxon>
        <taxon>Burkholderiales</taxon>
        <taxon>Alcaligenaceae</taxon>
        <taxon>Achromobacter</taxon>
    </lineage>
</organism>
<dbReference type="PROSITE" id="PS51826">
    <property type="entry name" value="PSBD"/>
    <property type="match status" value="1"/>
</dbReference>
<evidence type="ECO:0000256" key="10">
    <source>
        <dbReference type="SAM" id="MobiDB-lite"/>
    </source>
</evidence>
<dbReference type="SUPFAM" id="SSF47005">
    <property type="entry name" value="Peripheral subunit-binding domain of 2-oxo acid dehydrogenase complex"/>
    <property type="match status" value="1"/>
</dbReference>
<accession>A0ABM8LI25</accession>
<feature type="domain" description="Peripheral subunit-binding (PSBD)" evidence="12">
    <location>
        <begin position="261"/>
        <end position="298"/>
    </location>
</feature>
<feature type="region of interest" description="Disordered" evidence="10">
    <location>
        <begin position="221"/>
        <end position="246"/>
    </location>
</feature>
<dbReference type="InterPro" id="IPR001078">
    <property type="entry name" value="2-oxoacid_DH_actylTfrase"/>
</dbReference>
<sequence>MSNIVQIKVPDIGDFKEVEVIEVLVAVGDTIKAEQSLITVESDKASMEIPASQGGVVKSISVKVGDKVAEGAVVLEVEAAEADAGAAKEEAPKAESKPAAKEAPKQAAAAAPKAEASAPAAASGPVEIEVPDIGDFKEVEVIEVMVAVGDTIKAEQSLITVESDKASMEIPASQGGVVKEVKVKVGDKVAKGSVVVVVEGGAQAAAAPAAKSEAAAPAPAAKSEAKAEAKPEAAASSAPAARPAPAAALEDANLKPGQLPHASPSVRKFARELGVNLSKVKGTGPKERITADDVRGFVKQALSAAPAAAAAGGSADGAALGLLPWPKVDFTKFGPIEAKPLSRIKKISGANLHRNWVMIPHVTNNDEADITDLEALRVTLNKENEKSGIKVTMLAFLIKAVVAALKKFPEFNASLDGDNLVLKQYYHIGFAADTPNGLVVPVIRDADKKGILQIAQEMTDLSKKARDGKISPAEMQGGCFSISSLGGIGGTSFTPIINAPEVAILGVSRSSHKPVWDGKQFVPRLMVPLSLSYDHRVIDGASAARFNAYLGALLADFRRIAL</sequence>
<feature type="region of interest" description="Disordered" evidence="10">
    <location>
        <begin position="84"/>
        <end position="124"/>
    </location>
</feature>
<dbReference type="CDD" id="cd06849">
    <property type="entry name" value="lipoyl_domain"/>
    <property type="match status" value="2"/>
</dbReference>
<evidence type="ECO:0000259" key="12">
    <source>
        <dbReference type="PROSITE" id="PS51826"/>
    </source>
</evidence>